<dbReference type="HAMAP" id="MF_00082">
    <property type="entry name" value="ArgB"/>
    <property type="match status" value="1"/>
</dbReference>
<feature type="site" description="Transition state stabilizer" evidence="9">
    <location>
        <position position="211"/>
    </location>
</feature>
<comment type="subcellular location">
    <subcellularLocation>
        <location evidence="9">Cytoplasm</location>
    </subcellularLocation>
</comment>
<evidence type="ECO:0000256" key="5">
    <source>
        <dbReference type="ARBA" id="ARBA00022741"/>
    </source>
</evidence>
<keyword evidence="12" id="KW-1185">Reference proteome</keyword>
<dbReference type="RefSeq" id="WP_124563490.1">
    <property type="nucleotide sequence ID" value="NZ_JARRRY010000001.1"/>
</dbReference>
<comment type="caution">
    <text evidence="11">The sequence shown here is derived from an EMBL/GenBank/DDBJ whole genome shotgun (WGS) entry which is preliminary data.</text>
</comment>
<sequence length="253" mass="26863">MKDIIVIKCGGSILSRLSETFFSSIKELQKTCDVVIVHGGGPEIDAMLKKLGIAVHKKAGLRVTTAEVLEVVQMQLCGTVNKNLVATCSAYGLQAVGLSGCDGNLLIAEPVEELGFVGEVEGVNRKLIHHLLQQGFVPIIAPIGMKDGQLYNINGDTAAAAVAAALQARQLLFVTDVPGILYQNRLVREAEETYVLELIEAGVITGGMIPKVQAALAALNCVDEVIIINGLQNFIDEAGYITGTKIIKKVGVK</sequence>
<evidence type="ECO:0000256" key="9">
    <source>
        <dbReference type="HAMAP-Rule" id="MF_00082"/>
    </source>
</evidence>
<comment type="function">
    <text evidence="9">Catalyzes the ATP-dependent phosphorylation of N-acetyl-L-glutamate.</text>
</comment>
<evidence type="ECO:0000256" key="8">
    <source>
        <dbReference type="ARBA" id="ARBA00048141"/>
    </source>
</evidence>
<evidence type="ECO:0000256" key="1">
    <source>
        <dbReference type="ARBA" id="ARBA00004828"/>
    </source>
</evidence>
<keyword evidence="2 9" id="KW-0055">Arginine biosynthesis</keyword>
<dbReference type="PANTHER" id="PTHR23342">
    <property type="entry name" value="N-ACETYLGLUTAMATE SYNTHASE"/>
    <property type="match status" value="1"/>
</dbReference>
<dbReference type="PANTHER" id="PTHR23342:SF0">
    <property type="entry name" value="N-ACETYLGLUTAMATE SYNTHASE, MITOCHONDRIAL"/>
    <property type="match status" value="1"/>
</dbReference>
<keyword evidence="4 9" id="KW-0808">Transferase</keyword>
<gene>
    <name evidence="9 11" type="primary">argB</name>
    <name evidence="11" type="ORF">P6P90_05280</name>
</gene>
<dbReference type="InterPro" id="IPR037528">
    <property type="entry name" value="ArgB"/>
</dbReference>
<evidence type="ECO:0000259" key="10">
    <source>
        <dbReference type="Pfam" id="PF00696"/>
    </source>
</evidence>
<dbReference type="EC" id="2.7.2.8" evidence="9"/>
<keyword evidence="9" id="KW-0963">Cytoplasm</keyword>
<dbReference type="InterPro" id="IPR004662">
    <property type="entry name" value="AcgluKinase_fam"/>
</dbReference>
<dbReference type="InterPro" id="IPR036393">
    <property type="entry name" value="AceGlu_kinase-like_sf"/>
</dbReference>
<feature type="binding site" evidence="9">
    <location>
        <begin position="40"/>
        <end position="41"/>
    </location>
    <ligand>
        <name>substrate</name>
    </ligand>
</feature>
<evidence type="ECO:0000313" key="12">
    <source>
        <dbReference type="Proteomes" id="UP001218246"/>
    </source>
</evidence>
<dbReference type="NCBIfam" id="TIGR00761">
    <property type="entry name" value="argB"/>
    <property type="match status" value="1"/>
</dbReference>
<evidence type="ECO:0000256" key="3">
    <source>
        <dbReference type="ARBA" id="ARBA00022605"/>
    </source>
</evidence>
<proteinExistence type="inferred from homology"/>
<feature type="site" description="Transition state stabilizer" evidence="9">
    <location>
        <position position="8"/>
    </location>
</feature>
<dbReference type="Gene3D" id="3.40.1160.10">
    <property type="entry name" value="Acetylglutamate kinase-like"/>
    <property type="match status" value="1"/>
</dbReference>
<accession>A0ABT6H3V2</accession>
<evidence type="ECO:0000256" key="7">
    <source>
        <dbReference type="ARBA" id="ARBA00022840"/>
    </source>
</evidence>
<dbReference type="EMBL" id="JARULN010000002">
    <property type="protein sequence ID" value="MDG5753409.1"/>
    <property type="molecule type" value="Genomic_DNA"/>
</dbReference>
<feature type="binding site" evidence="9">
    <location>
        <position position="62"/>
    </location>
    <ligand>
        <name>substrate</name>
    </ligand>
</feature>
<keyword evidence="6 9" id="KW-0418">Kinase</keyword>
<keyword evidence="3 9" id="KW-0028">Amino-acid biosynthesis</keyword>
<keyword evidence="5 9" id="KW-0547">Nucleotide-binding</keyword>
<comment type="pathway">
    <text evidence="1 9">Amino-acid biosynthesis; L-arginine biosynthesis; N(2)-acetyl-L-ornithine from L-glutamate: step 2/4.</text>
</comment>
<evidence type="ECO:0000256" key="4">
    <source>
        <dbReference type="ARBA" id="ARBA00022679"/>
    </source>
</evidence>
<comment type="similarity">
    <text evidence="9">Belongs to the acetylglutamate kinase family. ArgB subfamily.</text>
</comment>
<reference evidence="11 12" key="1">
    <citation type="submission" date="2023-04" db="EMBL/GenBank/DDBJ databases">
        <title>Ectobacillus antri isolated from activated sludge.</title>
        <authorList>
            <person name="Yan P."/>
            <person name="Liu X."/>
        </authorList>
    </citation>
    <scope>NUCLEOTIDE SEQUENCE [LARGE SCALE GENOMIC DNA]</scope>
    <source>
        <strain evidence="11 12">C18H</strain>
    </source>
</reference>
<dbReference type="GO" id="GO:0003991">
    <property type="term" value="F:acetylglutamate kinase activity"/>
    <property type="evidence" value="ECO:0007669"/>
    <property type="project" value="UniProtKB-EC"/>
</dbReference>
<dbReference type="PIRSF" id="PIRSF000728">
    <property type="entry name" value="NAGK"/>
    <property type="match status" value="1"/>
</dbReference>
<evidence type="ECO:0000256" key="2">
    <source>
        <dbReference type="ARBA" id="ARBA00022571"/>
    </source>
</evidence>
<dbReference type="SUPFAM" id="SSF53633">
    <property type="entry name" value="Carbamate kinase-like"/>
    <property type="match status" value="1"/>
</dbReference>
<dbReference type="InterPro" id="IPR001048">
    <property type="entry name" value="Asp/Glu/Uridylate_kinase"/>
</dbReference>
<name>A0ABT6H3V2_9BACI</name>
<dbReference type="CDD" id="cd04238">
    <property type="entry name" value="AAK_NAGK-like"/>
    <property type="match status" value="1"/>
</dbReference>
<organism evidence="11 12">
    <name type="scientific">Ectobacillus antri</name>
    <dbReference type="NCBI Taxonomy" id="2486280"/>
    <lineage>
        <taxon>Bacteria</taxon>
        <taxon>Bacillati</taxon>
        <taxon>Bacillota</taxon>
        <taxon>Bacilli</taxon>
        <taxon>Bacillales</taxon>
        <taxon>Bacillaceae</taxon>
        <taxon>Ectobacillus</taxon>
    </lineage>
</organism>
<dbReference type="Pfam" id="PF00696">
    <property type="entry name" value="AA_kinase"/>
    <property type="match status" value="1"/>
</dbReference>
<feature type="domain" description="Aspartate/glutamate/uridylate kinase" evidence="10">
    <location>
        <begin position="4"/>
        <end position="229"/>
    </location>
</feature>
<evidence type="ECO:0000256" key="6">
    <source>
        <dbReference type="ARBA" id="ARBA00022777"/>
    </source>
</evidence>
<protein>
    <recommendedName>
        <fullName evidence="9">Acetylglutamate kinase</fullName>
        <ecNumber evidence="9">2.7.2.8</ecNumber>
    </recommendedName>
    <alternativeName>
        <fullName evidence="9">N-acetyl-L-glutamate 5-phosphotransferase</fullName>
    </alternativeName>
    <alternativeName>
        <fullName evidence="9">NAG kinase</fullName>
        <shortName evidence="9">NAGK</shortName>
    </alternativeName>
</protein>
<dbReference type="Proteomes" id="UP001218246">
    <property type="component" value="Unassembled WGS sequence"/>
</dbReference>
<keyword evidence="7 9" id="KW-0067">ATP-binding</keyword>
<comment type="catalytic activity">
    <reaction evidence="8 9">
        <text>N-acetyl-L-glutamate + ATP = N-acetyl-L-glutamyl 5-phosphate + ADP</text>
        <dbReference type="Rhea" id="RHEA:14629"/>
        <dbReference type="ChEBI" id="CHEBI:30616"/>
        <dbReference type="ChEBI" id="CHEBI:44337"/>
        <dbReference type="ChEBI" id="CHEBI:57936"/>
        <dbReference type="ChEBI" id="CHEBI:456216"/>
        <dbReference type="EC" id="2.7.2.8"/>
    </reaction>
</comment>
<evidence type="ECO:0000313" key="11">
    <source>
        <dbReference type="EMBL" id="MDG5753409.1"/>
    </source>
</evidence>
<feature type="binding site" evidence="9">
    <location>
        <position position="152"/>
    </location>
    <ligand>
        <name>substrate</name>
    </ligand>
</feature>